<name>T0K6C0_COLGC</name>
<evidence type="ECO:0000313" key="2">
    <source>
        <dbReference type="Proteomes" id="UP000015530"/>
    </source>
</evidence>
<organism evidence="1 2">
    <name type="scientific">Colletotrichum gloeosporioides (strain Cg-14)</name>
    <name type="common">Anthracnose fungus</name>
    <name type="synonym">Glomerella cingulata</name>
    <dbReference type="NCBI Taxonomy" id="1237896"/>
    <lineage>
        <taxon>Eukaryota</taxon>
        <taxon>Fungi</taxon>
        <taxon>Dikarya</taxon>
        <taxon>Ascomycota</taxon>
        <taxon>Pezizomycotina</taxon>
        <taxon>Sordariomycetes</taxon>
        <taxon>Hypocreomycetidae</taxon>
        <taxon>Glomerellales</taxon>
        <taxon>Glomerellaceae</taxon>
        <taxon>Colletotrichum</taxon>
        <taxon>Colletotrichum gloeosporioides species complex</taxon>
    </lineage>
</organism>
<evidence type="ECO:0000313" key="1">
    <source>
        <dbReference type="EMBL" id="EQB47514.1"/>
    </source>
</evidence>
<protein>
    <submittedName>
        <fullName evidence="1">Uncharacterized protein</fullName>
    </submittedName>
</protein>
<gene>
    <name evidence="1" type="ORF">CGLO_13325</name>
</gene>
<dbReference type="EMBL" id="AMYD01002921">
    <property type="protein sequence ID" value="EQB47514.1"/>
    <property type="molecule type" value="Genomic_DNA"/>
</dbReference>
<sequence length="13" mass="1404">MPLNNKLSGFVAI</sequence>
<reference evidence="2" key="1">
    <citation type="journal article" date="2013" name="Mol. Plant Microbe Interact.">
        <title>Global aspects of pacC regulation of pathogenicity genes in Colletotrichum gloeosporioides as revealed by transcriptome analysis.</title>
        <authorList>
            <person name="Alkan N."/>
            <person name="Meng X."/>
            <person name="Friedlander G."/>
            <person name="Reuveni E."/>
            <person name="Sukno S."/>
            <person name="Sherman A."/>
            <person name="Thon M."/>
            <person name="Fluhr R."/>
            <person name="Prusky D."/>
        </authorList>
    </citation>
    <scope>NUCLEOTIDE SEQUENCE [LARGE SCALE GENOMIC DNA]</scope>
    <source>
        <strain evidence="2">Cg-14</strain>
    </source>
</reference>
<proteinExistence type="predicted"/>
<dbReference type="Proteomes" id="UP000015530">
    <property type="component" value="Unassembled WGS sequence"/>
</dbReference>
<accession>T0K6C0</accession>
<comment type="caution">
    <text evidence="1">The sequence shown here is derived from an EMBL/GenBank/DDBJ whole genome shotgun (WGS) entry which is preliminary data.</text>
</comment>
<dbReference type="HOGENOM" id="CLU_3435952_0_0_1"/>